<organism evidence="2 3">
    <name type="scientific">Shimia sagamensis</name>
    <dbReference type="NCBI Taxonomy" id="1566352"/>
    <lineage>
        <taxon>Bacteria</taxon>
        <taxon>Pseudomonadati</taxon>
        <taxon>Pseudomonadota</taxon>
        <taxon>Alphaproteobacteria</taxon>
        <taxon>Rhodobacterales</taxon>
        <taxon>Roseobacteraceae</taxon>
    </lineage>
</organism>
<dbReference type="Proteomes" id="UP001157961">
    <property type="component" value="Unassembled WGS sequence"/>
</dbReference>
<dbReference type="RefSeq" id="WP_283427412.1">
    <property type="nucleotide sequence ID" value="NZ_FXTY01000008.1"/>
</dbReference>
<sequence length="143" mass="15707">MTHEKPPTEPTASGDVLEHDPYAIRTIEQLFSLFDDGEFMKDIQSGHKDLQVAMVDHKEEHGAKGCKGSMTITVNYALGKQGDLDMGATVNFTHPKAPPSSAAAFVDDKGNLTLYSPLMKRMRPGLRDVTPHDPETGEVRDID</sequence>
<evidence type="ECO:0000313" key="2">
    <source>
        <dbReference type="EMBL" id="SMP31996.1"/>
    </source>
</evidence>
<protein>
    <submittedName>
        <fullName evidence="2">Uncharacterized protein</fullName>
    </submittedName>
</protein>
<keyword evidence="3" id="KW-1185">Reference proteome</keyword>
<dbReference type="EMBL" id="FXTY01000008">
    <property type="protein sequence ID" value="SMP31996.1"/>
    <property type="molecule type" value="Genomic_DNA"/>
</dbReference>
<feature type="region of interest" description="Disordered" evidence="1">
    <location>
        <begin position="124"/>
        <end position="143"/>
    </location>
</feature>
<accession>A0ABY1PDT0</accession>
<feature type="compositionally biased region" description="Basic and acidic residues" evidence="1">
    <location>
        <begin position="125"/>
        <end position="143"/>
    </location>
</feature>
<reference evidence="2 3" key="1">
    <citation type="submission" date="2017-05" db="EMBL/GenBank/DDBJ databases">
        <authorList>
            <person name="Varghese N."/>
            <person name="Submissions S."/>
        </authorList>
    </citation>
    <scope>NUCLEOTIDE SEQUENCE [LARGE SCALE GENOMIC DNA]</scope>
    <source>
        <strain evidence="2 3">DSM 29734</strain>
    </source>
</reference>
<proteinExistence type="predicted"/>
<gene>
    <name evidence="2" type="ORF">SAMN06265373_108112</name>
</gene>
<name>A0ABY1PDT0_9RHOB</name>
<comment type="caution">
    <text evidence="2">The sequence shown here is derived from an EMBL/GenBank/DDBJ whole genome shotgun (WGS) entry which is preliminary data.</text>
</comment>
<evidence type="ECO:0000313" key="3">
    <source>
        <dbReference type="Proteomes" id="UP001157961"/>
    </source>
</evidence>
<evidence type="ECO:0000256" key="1">
    <source>
        <dbReference type="SAM" id="MobiDB-lite"/>
    </source>
</evidence>